<dbReference type="EMBL" id="CZBX01000008">
    <property type="protein sequence ID" value="CUQ89338.1"/>
    <property type="molecule type" value="Genomic_DNA"/>
</dbReference>
<organism evidence="2 3">
    <name type="scientific">[Ruminococcus] torques</name>
    <dbReference type="NCBI Taxonomy" id="33039"/>
    <lineage>
        <taxon>Bacteria</taxon>
        <taxon>Bacillati</taxon>
        <taxon>Bacillota</taxon>
        <taxon>Clostridia</taxon>
        <taxon>Lachnospirales</taxon>
        <taxon>Lachnospiraceae</taxon>
        <taxon>Mediterraneibacter</taxon>
    </lineage>
</organism>
<dbReference type="Pfam" id="PF12847">
    <property type="entry name" value="Methyltransf_18"/>
    <property type="match status" value="1"/>
</dbReference>
<dbReference type="PIRSF" id="PIRSF018637">
    <property type="entry name" value="TrmK"/>
    <property type="match status" value="1"/>
</dbReference>
<evidence type="ECO:0000313" key="3">
    <source>
        <dbReference type="Proteomes" id="UP000078383"/>
    </source>
</evidence>
<evidence type="ECO:0000256" key="1">
    <source>
        <dbReference type="SAM" id="Coils"/>
    </source>
</evidence>
<dbReference type="AlphaFoldDB" id="A0A174ZXU4"/>
<dbReference type="GO" id="GO:0160105">
    <property type="term" value="F:tRNA (adenine(22)-N1)-methyltransferase activity"/>
    <property type="evidence" value="ECO:0007669"/>
    <property type="project" value="UniProtKB-EC"/>
</dbReference>
<accession>A0A174ZXU4</accession>
<name>A0A174ZXU4_9FIRM</name>
<dbReference type="InterPro" id="IPR006901">
    <property type="entry name" value="TrmK"/>
</dbReference>
<keyword evidence="2" id="KW-0808">Transferase</keyword>
<gene>
    <name evidence="2" type="primary">trmK</name>
    <name evidence="2" type="ORF">ERS852502_01951</name>
</gene>
<proteinExistence type="predicted"/>
<dbReference type="Gene3D" id="1.10.287.1890">
    <property type="match status" value="1"/>
</dbReference>
<dbReference type="InterPro" id="IPR029063">
    <property type="entry name" value="SAM-dependent_MTases_sf"/>
</dbReference>
<dbReference type="Gene3D" id="3.40.50.150">
    <property type="entry name" value="Vaccinia Virus protein VP39"/>
    <property type="match status" value="1"/>
</dbReference>
<dbReference type="EC" id="2.1.1.217" evidence="2"/>
<reference evidence="2 3" key="1">
    <citation type="submission" date="2015-09" db="EMBL/GenBank/DDBJ databases">
        <authorList>
            <consortium name="Pathogen Informatics"/>
        </authorList>
    </citation>
    <scope>NUCLEOTIDE SEQUENCE [LARGE SCALE GENOMIC DNA]</scope>
    <source>
        <strain evidence="2 3">2789STDY5834889</strain>
    </source>
</reference>
<dbReference type="SUPFAM" id="SSF53335">
    <property type="entry name" value="S-adenosyl-L-methionine-dependent methyltransferases"/>
    <property type="match status" value="1"/>
</dbReference>
<dbReference type="Proteomes" id="UP000078383">
    <property type="component" value="Unassembled WGS sequence"/>
</dbReference>
<dbReference type="PANTHER" id="PTHR38451">
    <property type="entry name" value="TRNA (ADENINE(22)-N(1))-METHYLTRANSFERASE"/>
    <property type="match status" value="1"/>
</dbReference>
<dbReference type="PANTHER" id="PTHR38451:SF1">
    <property type="entry name" value="TRNA (ADENINE(22)-N(1))-METHYLTRANSFERASE"/>
    <property type="match status" value="1"/>
</dbReference>
<evidence type="ECO:0000313" key="2">
    <source>
        <dbReference type="EMBL" id="CUQ89338.1"/>
    </source>
</evidence>
<feature type="coiled-coil region" evidence="1">
    <location>
        <begin position="193"/>
        <end position="235"/>
    </location>
</feature>
<dbReference type="GO" id="GO:0032259">
    <property type="term" value="P:methylation"/>
    <property type="evidence" value="ECO:0007669"/>
    <property type="project" value="UniProtKB-KW"/>
</dbReference>
<keyword evidence="1" id="KW-0175">Coiled coil</keyword>
<protein>
    <submittedName>
        <fullName evidence="2">tRNA (Adenine(22)-N(1))-methyltransferase</fullName>
        <ecNumber evidence="2">2.1.1.217</ecNumber>
    </submittedName>
</protein>
<keyword evidence="2" id="KW-0489">Methyltransferase</keyword>
<sequence>MMELSKRLQAVADLVTAHYKLADIGTDHAYIPIYLTQQKKITEAVALDVNEGPLQRAEEHIRENGLEAEIETRLSNGFQALQPGEVQSAVIAGMGGGLVIRILTEGEEVVRKLEECILQPQSEIEKVRAFLLEKGYEFLEEDMVCEDGKYYPMMKVRPPVADTAGEDTEVKCWDTVQLKYGKLLLEKQHPVLREYLEREIRIYQSILEGLKAKDSDRIRQRKEELEQELVEAEKGMKYYAV</sequence>